<keyword evidence="5" id="KW-0547">Nucleotide-binding</keyword>
<dbReference type="Gene3D" id="3.30.565.10">
    <property type="entry name" value="Histidine kinase-like ATPase, C-terminal domain"/>
    <property type="match status" value="1"/>
</dbReference>
<dbReference type="AlphaFoldDB" id="A0A7W7SLN5"/>
<dbReference type="Proteomes" id="UP000578819">
    <property type="component" value="Unassembled WGS sequence"/>
</dbReference>
<keyword evidence="10" id="KW-1133">Transmembrane helix</keyword>
<feature type="domain" description="Signal transduction histidine kinase subgroup 3 dimerisation and phosphoacceptor" evidence="11">
    <location>
        <begin position="183"/>
        <end position="244"/>
    </location>
</feature>
<sequence>MATRQQVTGWLRTRWQLVADLAMQGLLVGLFLVSGAVPETGGLLGVLLAAAQILPLLVRRQAPGAVLAVVALATSAQMLLGMSRTVGYLPALLAIYSAAGSRSSSVRWGVCTGATVSVAGASLPGRGPVEGFLLAVVAFTLAWLAGAERGQQLRRRTALVAERTRLRLEQRIAEESRVAAEDRELLARRLHDTLAHTLTVMVVQTEALRCTGELSPAQRDRVDRVLGAGRAALTEIRHAIAELDRRATSTVGDNLPERLDELRAAGLDLPVDVPMLLADLPGRLRPVLHRLIGEVATNALRHDGPGSRLEITVRPEPDQIRVATVSHPATPPRSPTPSGTQGYGLRSLGADVALAGGVLSYGPVPRNGWRVVATFPDDGHRSSTTSPTPAA</sequence>
<dbReference type="EMBL" id="JACHJW010000001">
    <property type="protein sequence ID" value="MBB4956726.1"/>
    <property type="molecule type" value="Genomic_DNA"/>
</dbReference>
<dbReference type="Pfam" id="PF07730">
    <property type="entry name" value="HisKA_3"/>
    <property type="match status" value="1"/>
</dbReference>
<evidence type="ECO:0000256" key="6">
    <source>
        <dbReference type="ARBA" id="ARBA00022777"/>
    </source>
</evidence>
<keyword evidence="10" id="KW-0472">Membrane</keyword>
<evidence type="ECO:0000259" key="11">
    <source>
        <dbReference type="Pfam" id="PF07730"/>
    </source>
</evidence>
<dbReference type="InterPro" id="IPR036890">
    <property type="entry name" value="HATPase_C_sf"/>
</dbReference>
<comment type="catalytic activity">
    <reaction evidence="1">
        <text>ATP + protein L-histidine = ADP + protein N-phospho-L-histidine.</text>
        <dbReference type="EC" id="2.7.13.3"/>
    </reaction>
</comment>
<accession>A0A7W7SLN5</accession>
<dbReference type="RefSeq" id="WP_184532327.1">
    <property type="nucleotide sequence ID" value="NZ_JACHJW010000001.1"/>
</dbReference>
<evidence type="ECO:0000256" key="8">
    <source>
        <dbReference type="ARBA" id="ARBA00023012"/>
    </source>
</evidence>
<evidence type="ECO:0000256" key="5">
    <source>
        <dbReference type="ARBA" id="ARBA00022741"/>
    </source>
</evidence>
<dbReference type="GO" id="GO:0000155">
    <property type="term" value="F:phosphorelay sensor kinase activity"/>
    <property type="evidence" value="ECO:0007669"/>
    <property type="project" value="InterPro"/>
</dbReference>
<dbReference type="Pfam" id="PF23539">
    <property type="entry name" value="DUF7134"/>
    <property type="match status" value="1"/>
</dbReference>
<evidence type="ECO:0000259" key="12">
    <source>
        <dbReference type="Pfam" id="PF23539"/>
    </source>
</evidence>
<keyword evidence="3" id="KW-0597">Phosphoprotein</keyword>
<feature type="region of interest" description="Disordered" evidence="9">
    <location>
        <begin position="324"/>
        <end position="344"/>
    </location>
</feature>
<feature type="transmembrane region" description="Helical" evidence="10">
    <location>
        <begin position="40"/>
        <end position="58"/>
    </location>
</feature>
<dbReference type="GO" id="GO:0005524">
    <property type="term" value="F:ATP binding"/>
    <property type="evidence" value="ECO:0007669"/>
    <property type="project" value="UniProtKB-KW"/>
</dbReference>
<dbReference type="InterPro" id="IPR055558">
    <property type="entry name" value="DUF7134"/>
</dbReference>
<protein>
    <recommendedName>
        <fullName evidence="2">histidine kinase</fullName>
        <ecNumber evidence="2">2.7.13.3</ecNumber>
    </recommendedName>
</protein>
<dbReference type="InterPro" id="IPR050482">
    <property type="entry name" value="Sensor_HK_TwoCompSys"/>
</dbReference>
<feature type="transmembrane region" description="Helical" evidence="10">
    <location>
        <begin position="131"/>
        <end position="147"/>
    </location>
</feature>
<evidence type="ECO:0000256" key="7">
    <source>
        <dbReference type="ARBA" id="ARBA00022840"/>
    </source>
</evidence>
<dbReference type="GO" id="GO:0016020">
    <property type="term" value="C:membrane"/>
    <property type="evidence" value="ECO:0007669"/>
    <property type="project" value="InterPro"/>
</dbReference>
<comment type="caution">
    <text evidence="13">The sequence shown here is derived from an EMBL/GenBank/DDBJ whole genome shotgun (WGS) entry which is preliminary data.</text>
</comment>
<evidence type="ECO:0000256" key="3">
    <source>
        <dbReference type="ARBA" id="ARBA00022553"/>
    </source>
</evidence>
<name>A0A7W7SLN5_9ACTN</name>
<keyword evidence="4" id="KW-0808">Transferase</keyword>
<feature type="domain" description="DUF7134" evidence="12">
    <location>
        <begin position="9"/>
        <end position="147"/>
    </location>
</feature>
<dbReference type="InterPro" id="IPR011712">
    <property type="entry name" value="Sig_transdc_His_kin_sub3_dim/P"/>
</dbReference>
<feature type="transmembrane region" description="Helical" evidence="10">
    <location>
        <begin position="15"/>
        <end position="34"/>
    </location>
</feature>
<evidence type="ECO:0000256" key="9">
    <source>
        <dbReference type="SAM" id="MobiDB-lite"/>
    </source>
</evidence>
<dbReference type="Gene3D" id="1.20.5.1930">
    <property type="match status" value="1"/>
</dbReference>
<evidence type="ECO:0000313" key="13">
    <source>
        <dbReference type="EMBL" id="MBB4956726.1"/>
    </source>
</evidence>
<feature type="transmembrane region" description="Helical" evidence="10">
    <location>
        <begin position="65"/>
        <end position="83"/>
    </location>
</feature>
<dbReference type="GO" id="GO:0046983">
    <property type="term" value="F:protein dimerization activity"/>
    <property type="evidence" value="ECO:0007669"/>
    <property type="project" value="InterPro"/>
</dbReference>
<organism evidence="13 14">
    <name type="scientific">Micromonospora polyrhachis</name>
    <dbReference type="NCBI Taxonomy" id="1282883"/>
    <lineage>
        <taxon>Bacteria</taxon>
        <taxon>Bacillati</taxon>
        <taxon>Actinomycetota</taxon>
        <taxon>Actinomycetes</taxon>
        <taxon>Micromonosporales</taxon>
        <taxon>Micromonosporaceae</taxon>
        <taxon>Micromonospora</taxon>
    </lineage>
</organism>
<evidence type="ECO:0000256" key="2">
    <source>
        <dbReference type="ARBA" id="ARBA00012438"/>
    </source>
</evidence>
<evidence type="ECO:0000256" key="10">
    <source>
        <dbReference type="SAM" id="Phobius"/>
    </source>
</evidence>
<dbReference type="EC" id="2.7.13.3" evidence="2"/>
<keyword evidence="8" id="KW-0902">Two-component regulatory system</keyword>
<gene>
    <name evidence="13" type="ORF">FHR38_000459</name>
</gene>
<dbReference type="PANTHER" id="PTHR24421">
    <property type="entry name" value="NITRATE/NITRITE SENSOR PROTEIN NARX-RELATED"/>
    <property type="match status" value="1"/>
</dbReference>
<keyword evidence="14" id="KW-1185">Reference proteome</keyword>
<evidence type="ECO:0000256" key="1">
    <source>
        <dbReference type="ARBA" id="ARBA00000085"/>
    </source>
</evidence>
<keyword evidence="7" id="KW-0067">ATP-binding</keyword>
<proteinExistence type="predicted"/>
<dbReference type="PANTHER" id="PTHR24421:SF10">
    <property type="entry name" value="NITRATE_NITRITE SENSOR PROTEIN NARQ"/>
    <property type="match status" value="1"/>
</dbReference>
<dbReference type="SUPFAM" id="SSF55874">
    <property type="entry name" value="ATPase domain of HSP90 chaperone/DNA topoisomerase II/histidine kinase"/>
    <property type="match status" value="1"/>
</dbReference>
<evidence type="ECO:0000313" key="14">
    <source>
        <dbReference type="Proteomes" id="UP000578819"/>
    </source>
</evidence>
<evidence type="ECO:0000256" key="4">
    <source>
        <dbReference type="ARBA" id="ARBA00022679"/>
    </source>
</evidence>
<keyword evidence="6 13" id="KW-0418">Kinase</keyword>
<keyword evidence="10" id="KW-0812">Transmembrane</keyword>
<reference evidence="13 14" key="1">
    <citation type="submission" date="2020-08" db="EMBL/GenBank/DDBJ databases">
        <title>Sequencing the genomes of 1000 actinobacteria strains.</title>
        <authorList>
            <person name="Klenk H.-P."/>
        </authorList>
    </citation>
    <scope>NUCLEOTIDE SEQUENCE [LARGE SCALE GENOMIC DNA]</scope>
    <source>
        <strain evidence="13 14">DSM 45886</strain>
    </source>
</reference>